<feature type="compositionally biased region" description="Basic residues" evidence="5">
    <location>
        <begin position="225"/>
        <end position="236"/>
    </location>
</feature>
<dbReference type="GeneID" id="111121273"/>
<protein>
    <submittedName>
        <fullName evidence="8 9">Helicase with zinc finger domain 2-like isoform X1</fullName>
    </submittedName>
</protein>
<dbReference type="GO" id="GO:0004540">
    <property type="term" value="F:RNA nuclease activity"/>
    <property type="evidence" value="ECO:0007669"/>
    <property type="project" value="InterPro"/>
</dbReference>
<feature type="region of interest" description="Disordered" evidence="5">
    <location>
        <begin position="214"/>
        <end position="279"/>
    </location>
</feature>
<dbReference type="InterPro" id="IPR011990">
    <property type="entry name" value="TPR-like_helical_dom_sf"/>
</dbReference>
<evidence type="ECO:0000256" key="1">
    <source>
        <dbReference type="ARBA" id="ARBA00022723"/>
    </source>
</evidence>
<dbReference type="OrthoDB" id="2285229at2759"/>
<dbReference type="Pfam" id="PF13086">
    <property type="entry name" value="AAA_11"/>
    <property type="match status" value="3"/>
</dbReference>
<dbReference type="InterPro" id="IPR022755">
    <property type="entry name" value="Znf_C2H2_jaz"/>
</dbReference>
<keyword evidence="1 4" id="KW-0479">Metal-binding</keyword>
<feature type="zinc finger region" description="C3H1-type" evidence="4">
    <location>
        <begin position="447"/>
        <end position="476"/>
    </location>
</feature>
<feature type="region of interest" description="Disordered" evidence="5">
    <location>
        <begin position="318"/>
        <end position="367"/>
    </location>
</feature>
<dbReference type="InterPro" id="IPR036236">
    <property type="entry name" value="Znf_C2H2_sf"/>
</dbReference>
<reference evidence="8 9" key="1">
    <citation type="submission" date="2025-04" db="UniProtKB">
        <authorList>
            <consortium name="RefSeq"/>
        </authorList>
    </citation>
    <scope>IDENTIFICATION</scope>
    <source>
        <tissue evidence="8 9">Whole sample</tissue>
    </source>
</reference>
<dbReference type="GO" id="GO:0035196">
    <property type="term" value="P:miRNA processing"/>
    <property type="evidence" value="ECO:0007669"/>
    <property type="project" value="TreeGrafter"/>
</dbReference>
<feature type="compositionally biased region" description="Acidic residues" evidence="5">
    <location>
        <begin position="263"/>
        <end position="279"/>
    </location>
</feature>
<feature type="compositionally biased region" description="Polar residues" evidence="5">
    <location>
        <begin position="2094"/>
        <end position="2109"/>
    </location>
</feature>
<dbReference type="Pfam" id="PF13087">
    <property type="entry name" value="AAA_12"/>
    <property type="match status" value="2"/>
</dbReference>
<evidence type="ECO:0000313" key="9">
    <source>
        <dbReference type="RefSeq" id="XP_022318173.1"/>
    </source>
</evidence>
<dbReference type="Gene3D" id="1.25.40.10">
    <property type="entry name" value="Tetratricopeptide repeat domain"/>
    <property type="match status" value="1"/>
</dbReference>
<dbReference type="GO" id="GO:0035198">
    <property type="term" value="F:miRNA binding"/>
    <property type="evidence" value="ECO:0007669"/>
    <property type="project" value="InterPro"/>
</dbReference>
<evidence type="ECO:0000313" key="8">
    <source>
        <dbReference type="RefSeq" id="XP_022318171.1"/>
    </source>
</evidence>
<dbReference type="InterPro" id="IPR000571">
    <property type="entry name" value="Znf_CCCH"/>
</dbReference>
<evidence type="ECO:0000256" key="4">
    <source>
        <dbReference type="PROSITE-ProRule" id="PRU00723"/>
    </source>
</evidence>
<feature type="zinc finger region" description="C3H1-type" evidence="4">
    <location>
        <begin position="746"/>
        <end position="770"/>
    </location>
</feature>
<feature type="region of interest" description="Disordered" evidence="5">
    <location>
        <begin position="2093"/>
        <end position="2134"/>
    </location>
</feature>
<dbReference type="InterPro" id="IPR041677">
    <property type="entry name" value="DNA2/NAM7_AAA_11"/>
</dbReference>
<dbReference type="PANTHER" id="PTHR14928">
    <property type="entry name" value="MICRO-RNA BINDING ZINC FINGER CCCH DOMAIN-CONTAINING PROTEIN 7"/>
    <property type="match status" value="1"/>
</dbReference>
<dbReference type="InterPro" id="IPR041679">
    <property type="entry name" value="DNA2/NAM7-like_C"/>
</dbReference>
<dbReference type="GO" id="GO:0008270">
    <property type="term" value="F:zinc ion binding"/>
    <property type="evidence" value="ECO:0007669"/>
    <property type="project" value="UniProtKB-KW"/>
</dbReference>
<dbReference type="Pfam" id="PF00773">
    <property type="entry name" value="RNB"/>
    <property type="match status" value="1"/>
</dbReference>
<evidence type="ECO:0000256" key="2">
    <source>
        <dbReference type="ARBA" id="ARBA00022771"/>
    </source>
</evidence>
<accession>A0A8B8CQR8</accession>
<dbReference type="SUPFAM" id="SSF57667">
    <property type="entry name" value="beta-beta-alpha zinc fingers"/>
    <property type="match status" value="1"/>
</dbReference>
<proteinExistence type="predicted"/>
<gene>
    <name evidence="8 9" type="primary">LOC111121273</name>
</gene>
<feature type="domain" description="C3H1-type" evidence="6">
    <location>
        <begin position="746"/>
        <end position="770"/>
    </location>
</feature>
<dbReference type="SUPFAM" id="SSF50249">
    <property type="entry name" value="Nucleic acid-binding proteins"/>
    <property type="match status" value="2"/>
</dbReference>
<dbReference type="InterPro" id="IPR027417">
    <property type="entry name" value="P-loop_NTPase"/>
</dbReference>
<dbReference type="RefSeq" id="XP_022318171.1">
    <property type="nucleotide sequence ID" value="XM_022462463.1"/>
</dbReference>
<feature type="compositionally biased region" description="Polar residues" evidence="5">
    <location>
        <begin position="238"/>
        <end position="253"/>
    </location>
</feature>
<feature type="region of interest" description="Disordered" evidence="5">
    <location>
        <begin position="650"/>
        <end position="673"/>
    </location>
</feature>
<evidence type="ECO:0000313" key="7">
    <source>
        <dbReference type="Proteomes" id="UP000694844"/>
    </source>
</evidence>
<dbReference type="InterPro" id="IPR019734">
    <property type="entry name" value="TPR_rpt"/>
</dbReference>
<dbReference type="SMART" id="SM00955">
    <property type="entry name" value="RNB"/>
    <property type="match status" value="1"/>
</dbReference>
<name>A0A8B8CQR8_CRAVI</name>
<dbReference type="InterPro" id="IPR012340">
    <property type="entry name" value="NA-bd_OB-fold"/>
</dbReference>
<keyword evidence="7" id="KW-1185">Reference proteome</keyword>
<dbReference type="PANTHER" id="PTHR14928:SF14">
    <property type="entry name" value="ACETAZOLAMIDE CONFERRING RESISTANCE PROTEIN ZAM"/>
    <property type="match status" value="1"/>
</dbReference>
<dbReference type="Pfam" id="PF25049">
    <property type="entry name" value="OB_HELZ2"/>
    <property type="match status" value="1"/>
</dbReference>
<dbReference type="KEGG" id="cvn:111121273"/>
<dbReference type="PROSITE" id="PS50103">
    <property type="entry name" value="ZF_C3H1"/>
    <property type="match status" value="2"/>
</dbReference>
<evidence type="ECO:0000256" key="3">
    <source>
        <dbReference type="ARBA" id="ARBA00022833"/>
    </source>
</evidence>
<evidence type="ECO:0000256" key="5">
    <source>
        <dbReference type="SAM" id="MobiDB-lite"/>
    </source>
</evidence>
<organism evidence="7 9">
    <name type="scientific">Crassostrea virginica</name>
    <name type="common">Eastern oyster</name>
    <dbReference type="NCBI Taxonomy" id="6565"/>
    <lineage>
        <taxon>Eukaryota</taxon>
        <taxon>Metazoa</taxon>
        <taxon>Spiralia</taxon>
        <taxon>Lophotrochozoa</taxon>
        <taxon>Mollusca</taxon>
        <taxon>Bivalvia</taxon>
        <taxon>Autobranchia</taxon>
        <taxon>Pteriomorphia</taxon>
        <taxon>Ostreida</taxon>
        <taxon>Ostreoidea</taxon>
        <taxon>Ostreidae</taxon>
        <taxon>Crassostrea</taxon>
    </lineage>
</organism>
<sequence length="3823" mass="435265">MDLPWSDGIYPSDVPWDFEEVRNREDRKERISLYWESMVNDLEPKVHKNALLNLMQDLKDEGNDLFKEGDFDNSWMHYRNALFIARILEVRFYHSVDKEFMSTLFSNRAFCCLKKEMYIEAIKDCESALEIFPGNIKAYYRQVLALKAQKRLTDALQVAEKGMEIKPGVFKEILEELKELIAEENNATTVSARNAKSYEDSELDYDWLQGTNINVTKQSEARQKMPSKKNKGKSSNKHQTQTNGNNNARSAFKSSPEKKNGVMEEEESEDTDGSDERLSEDENFVNNFMNVRKTKLVDPGPSFNRVFAPTVDVSEPVEKNKQSMGLDCFSPPAGKSPSKLDFPPTTPNISSSASPLSSRTSSPSVKGLNQSTINEIKKIKFPLYDNYDWKLACRQCFVKLGEGIRGFRHHTNLTHECGKNILLVKLRKDGMNWIKVRPRPESKFQQFGSYKICTHFSNGNPCSVGEEKCTFAHNSAEKVLWNYDREESWLLMEFLAKLHQYKIDNSEELARIQAMDSSGDKSSESAIPGLNYKTKQTKPPQLGPMEFVTPFSKTPLLPTPQRHQAPPSSLPAAPIMNRPMSGPPPRFPEPYYMMPPPPPGMGPMAPGMPFPHLAAMRNRFSVQGPHRMMHPFNTPTSQAQIRPNMMRAPAPRPVADSTQYEEPAAEGSSSSFTQDFPPKLAANLEYKLVCKNCYKVNTATGLFLYQPVQHRCEENILVVRDKQGGGPWLKIRERKNHRVFYGSYIMCNSIVVGGICRYGEDNCSFAHNKWEQLLWTMEKDEEFNITEFIIQSRSKNLDKGYSIADILQRHSGYLSFVCKACFYNTPQMINREGAEGKCSGKGKHDWSDYKILAHFSTDGAVTIINPRGFQHKTAFFKVCKWLHYCRNRINAECRFAHSMVERDLWMFERDTGFSQEKIVEIANQQLGISTIPPETKSYTSEITPSATLFQPPSAPTPSVIPRATAQVAEAKPVASVDEEEDDLCPYIVQELCLTCWKNGKKSPQDGTKDRCIKIHSNWKMNRVYLVSPSNKEIRSLPRKIPTGFRFILCSYIEKRGKCGYTGGGPCQFAHSQEELEIWQWMCAHDIKKLEDLFTASKEAQNTRSSQKNRAISGESVVTASKRVTLPTQVKLSMFYCSYCGKQCNSEKQWDEHCASEKHNFNVNSDKEHQWNYRQPPWGLPGTNYELCYKHMEGRKCPYSNVPDMYNMCQYAHSEEELDEWRERYEWRQMKRDMARQERVFSFMDELLEKYQAEEQSIKVIAEDVPDVVVTCDQELTIYEEEKNAVFAWIFEVQSKKTLEKVALLYNKDRLHFSLKENEMDKSVQIAPGESFQVSRDQYRVEVQFTGNMFGSFNQWVVFDFGTLPVLVRKLYVEVGALGTHEKVRSLREKLQFDRWTTENREIVRYKGGMVDELERRLTSKYKAPASSDSVISQHSVTTELNWNNYHHKMHQLLEMEEMKRHQIISSYNLCQTITVLQCIQEQTFVNSTGGELFAKVPLTEYLTEDTDAGKLILNSVSTVLLAPQSHTGSCVYESVIVGRDNFDYDGRGKEYLYLCLSSQCVQALALQHGMTLKVEIQFQMNRMWFCSMHFAVDNLTSTDVVFPDLSKIKSFHEKSTLRINSSVLNADQLTAVQHIVTERSDYNPPFVIYGPFGTGKTETIAQAVMVLIKERRDYKILICAQSNSAADLYITKHLDPFLEKTKCNAKIRRVYFTQRRVNTVTPKVKKYCLLNRDLSAFEYPSYEDITQHNIVIVTLSTSLRLAELGLQDYFTHIFVDEAAQTLEAEAVLPLTLASKDTCVVLAGDHQQISPKVYSPEARDQKFDVSLLERLFQYYDSFSHKIDPTKPLNILLRINYRTKMEILRFISAIFYGGPEKLESRANLPSVLEITPLMFYAVQGMEIQDSDSISFYNMSEVQEVVERVQELFNHWPTEWGERNPMAIGVVTPYSDQVQFIRKALRKKHPELKNVTVERVNNIQGKEFRALFISTVRTRSLLENQYKAEGECEGDGGYYGFLSDPKLLNTALTRAQSFVAVVGDPVALCAIGECLSVWRTYLKHCQNMKSIHPQSLTLDSIKQQVSNLAQTPARQRMVEMSGQNRPQGQTSLSQGQVMPPQALSIPGQGQLMPAPLTHPGQQTKAWNLKRDMGTSNPVMTAGVKPLSRSMSQLNEVKGRPVPRPQTDKIVYSYDWSECYDTATDDLLKQMAEEAIRMEQIKKQRDKTVFPDGPVYAEHIDFTEHNGHVSLCYSKDTTQKSEKADFKDIQLYDETRLQTLMQNYPEKIKKCIFRKDLNKMHAEVEEQTTQNLIEIGNVRDSGTAMDGDEVVVEILPSEDVDELDLDNLDTSQHGRVVGILNRKIDPEYKCFVCRVDPSNTGIMIPINAGAHQMYALTAKGEECSNEVPVYRISKEGQVMQSQVVKINHVNCQDTLFVVRFLKWHPNLYLPLGITVGVIPAGTSPQWAMNILNLEYDIKKDVSKTVEQEVTSNFSSDFTIPIKEYSNRMNLREKWTFSISSSDSEEINQALSIEETVEGNYYIGVHVSDVTYFVKMNSNIDTEARNKTESIHLPNKETIHMLPEKLSTDLCSIKPGVDRLTLSIFLTVTKSGEIIKAEPKRSIINSKTKFTFKEVADILVDPDAASDYLKSCIIVLFHMSRVWRRQRLGNASLYQDVDTTREDDHSPEAYLMLQELMIQTNHKIAAFLLHKYPTMVPLFCQSPPNEVELELWRQEYAADAINSVALTKPFLEGNKTCQCKMACTCIINYMKRSNVKVHDAFDVSQVLWRAICKEAETGQMTFVQNIIIAAESHPQLTVALMKLNAIQRKPKYVCSSNGPDQGHYSLNLAPYVHFVNPLSRYMDLITHRMVLSAIEGAPVCYDQSDIKQLCSYLTNSSDIVKQYQQAVQSIHLSLMLKSKPTIMFPSIDRINEDEILLCFPPTFGNVPDCKRRVKMSCLALREPPKLLDTKERTVQLSWRDQIYDPEAPAEEIPSNDELEVNPNQYIYQIPSFHWQKLLMSIRDENQSKLQTTVMSVKNQVKNPALNKNFASEITSECLVNGEMVPYRDFNVKFSHSVLLEVQMAAGKFNGLLTPSIQLMTILPNLDICLEHRSDPMQCFATDSVEYASKKTYRDENDYVDSWLGVINIEAAKTSVSEASSVLIRNVYLHWKSEGSGKKVMTAEFSLPLEFCKKRNIKFSSDKMIEDLFNSENVHYAESHFLDFVCVRYSSLQVTGQKDQSQVQDQILGGDMPIKWVGHCVVTSVTRNKKELKVRLLLHQSNVEPPSYLQSPQISKTPCTIEWIPKTITTRQMECAIRTIPDCGQLAKDIALGKKIIPIVDYRDVELLQQFPAPGLPPLDDTQKQAISAAMKQPFTVIQGPAGTGKSVMAARLIHMLSLRNKMVPVSGVKPQILVCAPSDQSLDVLLEHLSLLGQSCPKILRVYDEKIEQQEFPRPGVVSTLKQAVGSGEESSVVKEKYALHHKIRNSDTSLGQSISQMDMLFGLYPDDISEQQIEEYEVTLKKAEGSEVSEAEVVMCTCLVSARTLIKQSCNINQVIIDDCGMASEPECMIPIVTFDSAKQVIVLGDSLQVPPTLRSPVASSLGLGVSLLERYREKAITLNTQYRMLKDISDMVSMVISSEGIKCGTESQTQCLPLFTNDKPVTFCQFYGKEERIQQDFVNQEESNLAVAIASKLVSRHRLAEESIIILSFYSEQSTLISKKLQQKGHKNISVCPVNACQGKEWQNVILSTVRTLPVHKVEARSTTEWKEQHLGHLTNRGQVSLALTRAKDRLIILGDDNLLRCDGLWKDYLQLCQAEKRVLDGRQYLRGLN</sequence>
<dbReference type="InterPro" id="IPR001900">
    <property type="entry name" value="RNase_II/R"/>
</dbReference>
<dbReference type="Proteomes" id="UP000694844">
    <property type="component" value="Chromosome 2"/>
</dbReference>
<feature type="compositionally biased region" description="Low complexity" evidence="5">
    <location>
        <begin position="350"/>
        <end position="364"/>
    </location>
</feature>
<keyword evidence="2 4" id="KW-0863">Zinc-finger</keyword>
<dbReference type="InterPro" id="IPR056787">
    <property type="entry name" value="OB_HELZ2"/>
</dbReference>
<feature type="region of interest" description="Disordered" evidence="5">
    <location>
        <begin position="516"/>
        <end position="542"/>
    </location>
</feature>
<dbReference type="SMART" id="SM00356">
    <property type="entry name" value="ZnF_C3H1"/>
    <property type="match status" value="5"/>
</dbReference>
<dbReference type="InterPro" id="IPR039691">
    <property type="entry name" value="ZC3H7A/B"/>
</dbReference>
<dbReference type="SUPFAM" id="SSF52540">
    <property type="entry name" value="P-loop containing nucleoside triphosphate hydrolases"/>
    <property type="match status" value="2"/>
</dbReference>
<dbReference type="InterPro" id="IPR047187">
    <property type="entry name" value="SF1_C_Upf1"/>
</dbReference>
<dbReference type="Gene3D" id="3.40.50.300">
    <property type="entry name" value="P-loop containing nucleotide triphosphate hydrolases"/>
    <property type="match status" value="4"/>
</dbReference>
<dbReference type="CDD" id="cd18808">
    <property type="entry name" value="SF1_C_Upf1"/>
    <property type="match status" value="2"/>
</dbReference>
<keyword evidence="3 4" id="KW-0862">Zinc</keyword>
<evidence type="ECO:0000259" key="6">
    <source>
        <dbReference type="PROSITE" id="PS50103"/>
    </source>
</evidence>
<feature type="domain" description="C3H1-type" evidence="6">
    <location>
        <begin position="447"/>
        <end position="476"/>
    </location>
</feature>
<dbReference type="Pfam" id="PF12171">
    <property type="entry name" value="zf-C2H2_jaz"/>
    <property type="match status" value="1"/>
</dbReference>
<dbReference type="FunFam" id="3.40.50.300:FF:000419">
    <property type="entry name" value="Probable helicase with zinc finger domain"/>
    <property type="match status" value="1"/>
</dbReference>
<dbReference type="SMART" id="SM00028">
    <property type="entry name" value="TPR"/>
    <property type="match status" value="3"/>
</dbReference>
<dbReference type="RefSeq" id="XP_022318173.1">
    <property type="nucleotide sequence ID" value="XM_022462465.1"/>
</dbReference>
<dbReference type="GO" id="GO:0004386">
    <property type="term" value="F:helicase activity"/>
    <property type="evidence" value="ECO:0007669"/>
    <property type="project" value="InterPro"/>
</dbReference>
<dbReference type="SUPFAM" id="SSF48452">
    <property type="entry name" value="TPR-like"/>
    <property type="match status" value="1"/>
</dbReference>